<dbReference type="PANTHER" id="PTHR46082:SF6">
    <property type="entry name" value="AAA+ ATPASE DOMAIN-CONTAINING PROTEIN-RELATED"/>
    <property type="match status" value="1"/>
</dbReference>
<comment type="caution">
    <text evidence="1">The sequence shown here is derived from an EMBL/GenBank/DDBJ whole genome shotgun (WGS) entry which is preliminary data.</text>
</comment>
<sequence>MGSAGAASGIYRSLPQTDEGRILCTVRHRKVAVSFARRSILDVPAVGRDEARSYFKDALIQGMSSSDDEVMNHLLTLLKHLPLAMTQAVAYMNENQISLTVYLQLFENTDRDKIELLSTKFQDNKKYEQFQDPAATTWFISFNQIR</sequence>
<reference evidence="1 2" key="1">
    <citation type="submission" date="2016-12" db="EMBL/GenBank/DDBJ databases">
        <title>Draft genome sequence of Fusarium oxysporum causing rot on Narcissus.</title>
        <authorList>
            <person name="Armitage A.D."/>
            <person name="Taylor A."/>
            <person name="Clarkson J.P."/>
            <person name="Harrison R.J."/>
            <person name="Jackson A.C."/>
        </authorList>
    </citation>
    <scope>NUCLEOTIDE SEQUENCE [LARGE SCALE GENOMIC DNA]</scope>
    <source>
        <strain evidence="1 2">N139</strain>
    </source>
</reference>
<dbReference type="EMBL" id="MQTW01000781">
    <property type="protein sequence ID" value="RYC79092.1"/>
    <property type="molecule type" value="Genomic_DNA"/>
</dbReference>
<evidence type="ECO:0000313" key="1">
    <source>
        <dbReference type="EMBL" id="RYC79092.1"/>
    </source>
</evidence>
<accession>A0A4Q2UYC6</accession>
<organism evidence="1 2">
    <name type="scientific">Fusarium oxysporum f. sp. narcissi</name>
    <dbReference type="NCBI Taxonomy" id="451672"/>
    <lineage>
        <taxon>Eukaryota</taxon>
        <taxon>Fungi</taxon>
        <taxon>Dikarya</taxon>
        <taxon>Ascomycota</taxon>
        <taxon>Pezizomycotina</taxon>
        <taxon>Sordariomycetes</taxon>
        <taxon>Hypocreomycetidae</taxon>
        <taxon>Hypocreales</taxon>
        <taxon>Nectriaceae</taxon>
        <taxon>Fusarium</taxon>
        <taxon>Fusarium oxysporum species complex</taxon>
    </lineage>
</organism>
<protein>
    <submittedName>
        <fullName evidence="1">Uncharacterized protein</fullName>
    </submittedName>
</protein>
<dbReference type="Proteomes" id="UP000290540">
    <property type="component" value="Unassembled WGS sequence"/>
</dbReference>
<dbReference type="AlphaFoldDB" id="A0A4Q2UYC6"/>
<name>A0A4Q2UYC6_FUSOX</name>
<proteinExistence type="predicted"/>
<evidence type="ECO:0000313" key="2">
    <source>
        <dbReference type="Proteomes" id="UP000290540"/>
    </source>
</evidence>
<dbReference type="PANTHER" id="PTHR46082">
    <property type="entry name" value="ATP/GTP-BINDING PROTEIN-RELATED"/>
    <property type="match status" value="1"/>
</dbReference>
<gene>
    <name evidence="1" type="ORF">BFJ63_vAg18030</name>
</gene>
<dbReference type="InterPro" id="IPR053137">
    <property type="entry name" value="NLR-like"/>
</dbReference>